<dbReference type="GO" id="GO:0003700">
    <property type="term" value="F:DNA-binding transcription factor activity"/>
    <property type="evidence" value="ECO:0007669"/>
    <property type="project" value="InterPro"/>
</dbReference>
<dbReference type="InterPro" id="IPR018060">
    <property type="entry name" value="HTH_AraC"/>
</dbReference>
<dbReference type="Gene3D" id="1.10.10.60">
    <property type="entry name" value="Homeodomain-like"/>
    <property type="match status" value="1"/>
</dbReference>
<dbReference type="PROSITE" id="PS01124">
    <property type="entry name" value="HTH_ARAC_FAMILY_2"/>
    <property type="match status" value="1"/>
</dbReference>
<keyword evidence="1" id="KW-0805">Transcription regulation</keyword>
<sequence>MAGALRCCRRHLAGLEREAGFKVGHSVWQLNAFAVSCATIPPANFVRDARQLRRDSVDHWFIICPRFGGSKVRIGDKVLVTQPATPLLLSLADSFDGQNAQCESCSLFMPRDALQSIVGALDLARNRTLDTPIAGLLGDYIQLLERGLPDLKQADIPAVTDATKAMIAACLAPSSDRQAEAQGQIDIVWRERVRQLVEQRFRRPTLGPDELCRLLGISRSRLYRVSEPLGGVQHYIRRRRLREAEAELCREGSVRPIFEIAESLGFADASSFYSAFRAEFGCSPSEKRAAAAQDKGESMPRPARTDGQPSDLGSLLRALKA</sequence>
<keyword evidence="3" id="KW-0804">Transcription</keyword>
<dbReference type="InterPro" id="IPR020449">
    <property type="entry name" value="Tscrpt_reg_AraC-type_HTH"/>
</dbReference>
<dbReference type="Pfam" id="PF12833">
    <property type="entry name" value="HTH_18"/>
    <property type="match status" value="1"/>
</dbReference>
<gene>
    <name evidence="6" type="ORF">SAMN04488115_104105</name>
</gene>
<evidence type="ECO:0000256" key="1">
    <source>
        <dbReference type="ARBA" id="ARBA00023015"/>
    </source>
</evidence>
<evidence type="ECO:0000313" key="6">
    <source>
        <dbReference type="EMBL" id="SEG27860.1"/>
    </source>
</evidence>
<dbReference type="AlphaFoldDB" id="A0A1H5YVU2"/>
<dbReference type="InterPro" id="IPR050204">
    <property type="entry name" value="AraC_XylS_family_regulators"/>
</dbReference>
<dbReference type="InterPro" id="IPR018062">
    <property type="entry name" value="HTH_AraC-typ_CS"/>
</dbReference>
<dbReference type="EMBL" id="FNUY01000004">
    <property type="protein sequence ID" value="SEG27860.1"/>
    <property type="molecule type" value="Genomic_DNA"/>
</dbReference>
<dbReference type="SUPFAM" id="SSF46689">
    <property type="entry name" value="Homeodomain-like"/>
    <property type="match status" value="1"/>
</dbReference>
<dbReference type="PROSITE" id="PS00041">
    <property type="entry name" value="HTH_ARAC_FAMILY_1"/>
    <property type="match status" value="1"/>
</dbReference>
<feature type="region of interest" description="Disordered" evidence="4">
    <location>
        <begin position="287"/>
        <end position="321"/>
    </location>
</feature>
<keyword evidence="2" id="KW-0238">DNA-binding</keyword>
<keyword evidence="7" id="KW-1185">Reference proteome</keyword>
<evidence type="ECO:0000256" key="4">
    <source>
        <dbReference type="SAM" id="MobiDB-lite"/>
    </source>
</evidence>
<proteinExistence type="predicted"/>
<evidence type="ECO:0000259" key="5">
    <source>
        <dbReference type="PROSITE" id="PS01124"/>
    </source>
</evidence>
<evidence type="ECO:0000313" key="7">
    <source>
        <dbReference type="Proteomes" id="UP000236743"/>
    </source>
</evidence>
<evidence type="ECO:0000256" key="2">
    <source>
        <dbReference type="ARBA" id="ARBA00023125"/>
    </source>
</evidence>
<dbReference type="PRINTS" id="PR00032">
    <property type="entry name" value="HTHARAC"/>
</dbReference>
<accession>A0A1H5YVU2</accession>
<reference evidence="6 7" key="1">
    <citation type="submission" date="2016-10" db="EMBL/GenBank/DDBJ databases">
        <authorList>
            <person name="de Groot N.N."/>
        </authorList>
    </citation>
    <scope>NUCLEOTIDE SEQUENCE [LARGE SCALE GENOMIC DNA]</scope>
    <source>
        <strain evidence="6 7">DSM 26656</strain>
    </source>
</reference>
<evidence type="ECO:0000256" key="3">
    <source>
        <dbReference type="ARBA" id="ARBA00023163"/>
    </source>
</evidence>
<dbReference type="PANTHER" id="PTHR46796">
    <property type="entry name" value="HTH-TYPE TRANSCRIPTIONAL ACTIVATOR RHAS-RELATED"/>
    <property type="match status" value="1"/>
</dbReference>
<feature type="domain" description="HTH araC/xylS-type" evidence="5">
    <location>
        <begin position="191"/>
        <end position="290"/>
    </location>
</feature>
<dbReference type="InterPro" id="IPR009057">
    <property type="entry name" value="Homeodomain-like_sf"/>
</dbReference>
<feature type="compositionally biased region" description="Basic and acidic residues" evidence="4">
    <location>
        <begin position="287"/>
        <end position="298"/>
    </location>
</feature>
<name>A0A1H5YVU2_9HYPH</name>
<organism evidence="6 7">
    <name type="scientific">Bosea lathyri</name>
    <dbReference type="NCBI Taxonomy" id="1036778"/>
    <lineage>
        <taxon>Bacteria</taxon>
        <taxon>Pseudomonadati</taxon>
        <taxon>Pseudomonadota</taxon>
        <taxon>Alphaproteobacteria</taxon>
        <taxon>Hyphomicrobiales</taxon>
        <taxon>Boseaceae</taxon>
        <taxon>Bosea</taxon>
    </lineage>
</organism>
<dbReference type="PANTHER" id="PTHR46796:SF6">
    <property type="entry name" value="ARAC SUBFAMILY"/>
    <property type="match status" value="1"/>
</dbReference>
<dbReference type="SMART" id="SM00342">
    <property type="entry name" value="HTH_ARAC"/>
    <property type="match status" value="1"/>
</dbReference>
<dbReference type="GO" id="GO:0043565">
    <property type="term" value="F:sequence-specific DNA binding"/>
    <property type="evidence" value="ECO:0007669"/>
    <property type="project" value="InterPro"/>
</dbReference>
<dbReference type="Proteomes" id="UP000236743">
    <property type="component" value="Unassembled WGS sequence"/>
</dbReference>
<protein>
    <submittedName>
        <fullName evidence="6">Transcriptional regulator, AraC family</fullName>
    </submittedName>
</protein>